<dbReference type="Pfam" id="PF15410">
    <property type="entry name" value="PH_9"/>
    <property type="match status" value="1"/>
</dbReference>
<evidence type="ECO:0000313" key="7">
    <source>
        <dbReference type="EMBL" id="GMT25059.1"/>
    </source>
</evidence>
<evidence type="ECO:0000259" key="5">
    <source>
        <dbReference type="PROSITE" id="PS50003"/>
    </source>
</evidence>
<evidence type="ECO:0000256" key="3">
    <source>
        <dbReference type="ARBA" id="ARBA00023136"/>
    </source>
</evidence>
<feature type="domain" description="PH" evidence="5">
    <location>
        <begin position="409"/>
        <end position="519"/>
    </location>
</feature>
<feature type="region of interest" description="Disordered" evidence="4">
    <location>
        <begin position="109"/>
        <end position="201"/>
    </location>
</feature>
<gene>
    <name evidence="7" type="ORF">PFISCL1PPCAC_16356</name>
</gene>
<evidence type="ECO:0000256" key="4">
    <source>
        <dbReference type="SAM" id="MobiDB-lite"/>
    </source>
</evidence>
<protein>
    <submittedName>
        <fullName evidence="7">Uncharacterized protein</fullName>
    </submittedName>
</protein>
<dbReference type="InterPro" id="IPR001605">
    <property type="entry name" value="PH_dom-spectrin-type"/>
</dbReference>
<dbReference type="PANTHER" id="PTHR10663:SF376">
    <property type="entry name" value="PH AND SEC7 DOMAIN-CONTAINING PROTEIN"/>
    <property type="match status" value="1"/>
</dbReference>
<organism evidence="7 8">
    <name type="scientific">Pristionchus fissidentatus</name>
    <dbReference type="NCBI Taxonomy" id="1538716"/>
    <lineage>
        <taxon>Eukaryota</taxon>
        <taxon>Metazoa</taxon>
        <taxon>Ecdysozoa</taxon>
        <taxon>Nematoda</taxon>
        <taxon>Chromadorea</taxon>
        <taxon>Rhabditida</taxon>
        <taxon>Rhabditina</taxon>
        <taxon>Diplogasteromorpha</taxon>
        <taxon>Diplogasteroidea</taxon>
        <taxon>Neodiplogasteridae</taxon>
        <taxon>Pristionchus</taxon>
    </lineage>
</organism>
<evidence type="ECO:0000256" key="2">
    <source>
        <dbReference type="ARBA" id="ARBA00022475"/>
    </source>
</evidence>
<dbReference type="Gene3D" id="2.30.29.30">
    <property type="entry name" value="Pleckstrin-homology domain (PH domain)/Phosphotyrosine-binding domain (PTB)"/>
    <property type="match status" value="1"/>
</dbReference>
<dbReference type="PANTHER" id="PTHR10663">
    <property type="entry name" value="GUANYL-NUCLEOTIDE EXCHANGE FACTOR"/>
    <property type="match status" value="1"/>
</dbReference>
<sequence length="642" mass="71347">MTTVLRSGGGAGESLAQQCNSPVDEVVALPSESHLPSVSSSSVSRPSSSTGRSPRCEAFVMTGDKILNLNPNISPSYAKVARDQLPPRMSIHDSSSPRSASALLSHQMNFPSTKRGRIHSSISQPEDVKINRDSSVSKMARVAMPEEERENGGGGERTMMERREDEEEERDENREAADDSSVATSLYRSMHSSNPAMVTRDTRTCSSETFVMAPETPSKMSSVTVNGVCPPSVQHTPSHDMRVVPTSPGSSVAPTRSSSISRWITHAVLSPWSGMRIDAALREFIAQVELKGETSAREQIITHFSRRYFYANTTSFSNFDEVHGLACGLLLLNSDLHSAENSKKMSSREFINNMAHMGHEYGKPLLKALYQSIKDEPLVYAGARSAPDRKKKTRAHNSAPLEMDPRSQIEYKRGYLMRKIVYDSDGTPTPFGRRGWRMLYVRVRALALYFSRDENEPPLYNALSGAVLLHHSLAERANDYCKRKNVFRLRTAGLGEILFQASSESDVSSWIHSLNLVSASFSSPSLPPAINNRGEIVWPVLPKMPSSASVDEQIALHEHSLCALRKELERLHANAPPVRSKGREVEKYFFNQRLLMLEISRYETYITLLRSRLDGHSSDSGIVSKASNVDDGDRLSYREAMH</sequence>
<dbReference type="InterPro" id="IPR000904">
    <property type="entry name" value="Sec7_dom"/>
</dbReference>
<name>A0AAV5W5B5_9BILA</name>
<feature type="region of interest" description="Disordered" evidence="4">
    <location>
        <begin position="1"/>
        <end position="55"/>
    </location>
</feature>
<proteinExistence type="predicted"/>
<evidence type="ECO:0000313" key="8">
    <source>
        <dbReference type="Proteomes" id="UP001432322"/>
    </source>
</evidence>
<comment type="subcellular location">
    <subcellularLocation>
        <location evidence="1">Cell membrane</location>
    </subcellularLocation>
</comment>
<dbReference type="Pfam" id="PF01369">
    <property type="entry name" value="Sec7"/>
    <property type="match status" value="1"/>
</dbReference>
<keyword evidence="3" id="KW-0472">Membrane</keyword>
<feature type="compositionally biased region" description="Polar residues" evidence="4">
    <location>
        <begin position="247"/>
        <end position="256"/>
    </location>
</feature>
<evidence type="ECO:0000259" key="6">
    <source>
        <dbReference type="PROSITE" id="PS50190"/>
    </source>
</evidence>
<dbReference type="GO" id="GO:0005886">
    <property type="term" value="C:plasma membrane"/>
    <property type="evidence" value="ECO:0007669"/>
    <property type="project" value="UniProtKB-SubCell"/>
</dbReference>
<dbReference type="GO" id="GO:0005543">
    <property type="term" value="F:phospholipid binding"/>
    <property type="evidence" value="ECO:0007669"/>
    <property type="project" value="InterPro"/>
</dbReference>
<dbReference type="PROSITE" id="PS50003">
    <property type="entry name" value="PH_DOMAIN"/>
    <property type="match status" value="1"/>
</dbReference>
<dbReference type="PRINTS" id="PR00683">
    <property type="entry name" value="SPECTRINPH"/>
</dbReference>
<dbReference type="PROSITE" id="PS50190">
    <property type="entry name" value="SEC7"/>
    <property type="match status" value="1"/>
</dbReference>
<keyword evidence="8" id="KW-1185">Reference proteome</keyword>
<accession>A0AAV5W5B5</accession>
<reference evidence="7" key="1">
    <citation type="submission" date="2023-10" db="EMBL/GenBank/DDBJ databases">
        <title>Genome assembly of Pristionchus species.</title>
        <authorList>
            <person name="Yoshida K."/>
            <person name="Sommer R.J."/>
        </authorList>
    </citation>
    <scope>NUCLEOTIDE SEQUENCE</scope>
    <source>
        <strain evidence="7">RS5133</strain>
    </source>
</reference>
<dbReference type="InterPro" id="IPR035999">
    <property type="entry name" value="Sec7_dom_sf"/>
</dbReference>
<dbReference type="GO" id="GO:0005085">
    <property type="term" value="F:guanyl-nucleotide exchange factor activity"/>
    <property type="evidence" value="ECO:0007669"/>
    <property type="project" value="InterPro"/>
</dbReference>
<dbReference type="InterPro" id="IPR041681">
    <property type="entry name" value="PH_9"/>
</dbReference>
<dbReference type="Proteomes" id="UP001432322">
    <property type="component" value="Unassembled WGS sequence"/>
</dbReference>
<dbReference type="SMART" id="SM00233">
    <property type="entry name" value="PH"/>
    <property type="match status" value="1"/>
</dbReference>
<dbReference type="GO" id="GO:0032012">
    <property type="term" value="P:regulation of ARF protein signal transduction"/>
    <property type="evidence" value="ECO:0007669"/>
    <property type="project" value="InterPro"/>
</dbReference>
<comment type="caution">
    <text evidence="7">The sequence shown here is derived from an EMBL/GenBank/DDBJ whole genome shotgun (WGS) entry which is preliminary data.</text>
</comment>
<dbReference type="AlphaFoldDB" id="A0AAV5W5B5"/>
<dbReference type="SUPFAM" id="SSF48425">
    <property type="entry name" value="Sec7 domain"/>
    <property type="match status" value="1"/>
</dbReference>
<feature type="compositionally biased region" description="Low complexity" evidence="4">
    <location>
        <begin position="30"/>
        <end position="53"/>
    </location>
</feature>
<feature type="domain" description="SEC7" evidence="6">
    <location>
        <begin position="272"/>
        <end position="376"/>
    </location>
</feature>
<evidence type="ECO:0000256" key="1">
    <source>
        <dbReference type="ARBA" id="ARBA00004236"/>
    </source>
</evidence>
<dbReference type="EMBL" id="BTSY01000004">
    <property type="protein sequence ID" value="GMT25059.1"/>
    <property type="molecule type" value="Genomic_DNA"/>
</dbReference>
<dbReference type="InterPro" id="IPR023394">
    <property type="entry name" value="Sec7_C_sf"/>
</dbReference>
<dbReference type="SMART" id="SM00222">
    <property type="entry name" value="Sec7"/>
    <property type="match status" value="1"/>
</dbReference>
<dbReference type="InterPro" id="IPR001849">
    <property type="entry name" value="PH_domain"/>
</dbReference>
<feature type="compositionally biased region" description="Polar residues" evidence="4">
    <location>
        <begin position="181"/>
        <end position="196"/>
    </location>
</feature>
<dbReference type="InterPro" id="IPR011993">
    <property type="entry name" value="PH-like_dom_sf"/>
</dbReference>
<dbReference type="SUPFAM" id="SSF50729">
    <property type="entry name" value="PH domain-like"/>
    <property type="match status" value="1"/>
</dbReference>
<feature type="region of interest" description="Disordered" evidence="4">
    <location>
        <begin position="232"/>
        <end position="256"/>
    </location>
</feature>
<dbReference type="Gene3D" id="1.10.1000.11">
    <property type="entry name" value="Arf Nucleotide-binding Site Opener,domain 2"/>
    <property type="match status" value="1"/>
</dbReference>
<keyword evidence="2" id="KW-1003">Cell membrane</keyword>